<feature type="non-terminal residue" evidence="2">
    <location>
        <position position="51"/>
    </location>
</feature>
<evidence type="ECO:0000313" key="2">
    <source>
        <dbReference type="EMBL" id="MCI97331.1"/>
    </source>
</evidence>
<proteinExistence type="predicted"/>
<evidence type="ECO:0000313" key="3">
    <source>
        <dbReference type="Proteomes" id="UP000265520"/>
    </source>
</evidence>
<dbReference type="EMBL" id="LXQA011440398">
    <property type="protein sequence ID" value="MCI97331.1"/>
    <property type="molecule type" value="Genomic_DNA"/>
</dbReference>
<sequence>MNKERLPIATNHHRVSEQPPNERKRKNQTIREHPQEKPLNLHKKTQKPLPH</sequence>
<evidence type="ECO:0000256" key="1">
    <source>
        <dbReference type="SAM" id="MobiDB-lite"/>
    </source>
</evidence>
<comment type="caution">
    <text evidence="2">The sequence shown here is derived from an EMBL/GenBank/DDBJ whole genome shotgun (WGS) entry which is preliminary data.</text>
</comment>
<accession>A0A392WEI3</accession>
<name>A0A392WEI3_9FABA</name>
<feature type="region of interest" description="Disordered" evidence="1">
    <location>
        <begin position="1"/>
        <end position="51"/>
    </location>
</feature>
<organism evidence="2 3">
    <name type="scientific">Trifolium medium</name>
    <dbReference type="NCBI Taxonomy" id="97028"/>
    <lineage>
        <taxon>Eukaryota</taxon>
        <taxon>Viridiplantae</taxon>
        <taxon>Streptophyta</taxon>
        <taxon>Embryophyta</taxon>
        <taxon>Tracheophyta</taxon>
        <taxon>Spermatophyta</taxon>
        <taxon>Magnoliopsida</taxon>
        <taxon>eudicotyledons</taxon>
        <taxon>Gunneridae</taxon>
        <taxon>Pentapetalae</taxon>
        <taxon>rosids</taxon>
        <taxon>fabids</taxon>
        <taxon>Fabales</taxon>
        <taxon>Fabaceae</taxon>
        <taxon>Papilionoideae</taxon>
        <taxon>50 kb inversion clade</taxon>
        <taxon>NPAAA clade</taxon>
        <taxon>Hologalegina</taxon>
        <taxon>IRL clade</taxon>
        <taxon>Trifolieae</taxon>
        <taxon>Trifolium</taxon>
    </lineage>
</organism>
<feature type="compositionally biased region" description="Basic residues" evidence="1">
    <location>
        <begin position="40"/>
        <end position="51"/>
    </location>
</feature>
<dbReference type="AlphaFoldDB" id="A0A392WEI3"/>
<keyword evidence="3" id="KW-1185">Reference proteome</keyword>
<protein>
    <submittedName>
        <fullName evidence="2">Uncharacterized protein</fullName>
    </submittedName>
</protein>
<reference evidence="2 3" key="1">
    <citation type="journal article" date="2018" name="Front. Plant Sci.">
        <title>Red Clover (Trifolium pratense) and Zigzag Clover (T. medium) - A Picture of Genomic Similarities and Differences.</title>
        <authorList>
            <person name="Dluhosova J."/>
            <person name="Istvanek J."/>
            <person name="Nedelnik J."/>
            <person name="Repkova J."/>
        </authorList>
    </citation>
    <scope>NUCLEOTIDE SEQUENCE [LARGE SCALE GENOMIC DNA]</scope>
    <source>
        <strain evidence="3">cv. 10/8</strain>
        <tissue evidence="2">Leaf</tissue>
    </source>
</reference>
<dbReference type="Proteomes" id="UP000265520">
    <property type="component" value="Unassembled WGS sequence"/>
</dbReference>